<gene>
    <name evidence="4" type="ORF">B0A49_05480</name>
</gene>
<dbReference type="OrthoDB" id="2582433at2759"/>
<dbReference type="SUPFAM" id="SSF53756">
    <property type="entry name" value="UDP-Glycosyltransferase/glycogen phosphorylase"/>
    <property type="match status" value="1"/>
</dbReference>
<protein>
    <recommendedName>
        <fullName evidence="3">Glycosyl transferase family 1 domain-containing protein</fullName>
    </recommendedName>
</protein>
<keyword evidence="2" id="KW-0472">Membrane</keyword>
<dbReference type="PANTHER" id="PTHR12526">
    <property type="entry name" value="GLYCOSYLTRANSFERASE"/>
    <property type="match status" value="1"/>
</dbReference>
<dbReference type="STRING" id="331657.A0A4U0XAS5"/>
<feature type="transmembrane region" description="Helical" evidence="2">
    <location>
        <begin position="619"/>
        <end position="642"/>
    </location>
</feature>
<keyword evidence="1" id="KW-0808">Transferase</keyword>
<evidence type="ECO:0000256" key="1">
    <source>
        <dbReference type="ARBA" id="ARBA00022676"/>
    </source>
</evidence>
<feature type="transmembrane region" description="Helical" evidence="2">
    <location>
        <begin position="588"/>
        <end position="613"/>
    </location>
</feature>
<accession>A0A4U0XAS5</accession>
<dbReference type="InterPro" id="IPR001296">
    <property type="entry name" value="Glyco_trans_1"/>
</dbReference>
<dbReference type="PANTHER" id="PTHR12526:SF604">
    <property type="entry name" value="TRANSFERASE, PUTATIVE (AFU_ORTHOLOGUE AFUA_4G14070)-RELATED"/>
    <property type="match status" value="1"/>
</dbReference>
<proteinExistence type="predicted"/>
<name>A0A4U0XAS5_9PEZI</name>
<keyword evidence="2" id="KW-0812">Transmembrane</keyword>
<organism evidence="4 5">
    <name type="scientific">Cryomyces minteri</name>
    <dbReference type="NCBI Taxonomy" id="331657"/>
    <lineage>
        <taxon>Eukaryota</taxon>
        <taxon>Fungi</taxon>
        <taxon>Dikarya</taxon>
        <taxon>Ascomycota</taxon>
        <taxon>Pezizomycotina</taxon>
        <taxon>Dothideomycetes</taxon>
        <taxon>Dothideomycetes incertae sedis</taxon>
        <taxon>Cryomyces</taxon>
    </lineage>
</organism>
<feature type="transmembrane region" description="Helical" evidence="2">
    <location>
        <begin position="995"/>
        <end position="1013"/>
    </location>
</feature>
<keyword evidence="5" id="KW-1185">Reference proteome</keyword>
<feature type="transmembrane region" description="Helical" evidence="2">
    <location>
        <begin position="937"/>
        <end position="958"/>
    </location>
</feature>
<keyword evidence="2" id="KW-1133">Transmembrane helix</keyword>
<evidence type="ECO:0000256" key="2">
    <source>
        <dbReference type="SAM" id="Phobius"/>
    </source>
</evidence>
<dbReference type="Proteomes" id="UP000308768">
    <property type="component" value="Unassembled WGS sequence"/>
</dbReference>
<reference evidence="4 5" key="1">
    <citation type="submission" date="2017-03" db="EMBL/GenBank/DDBJ databases">
        <title>Genomes of endolithic fungi from Antarctica.</title>
        <authorList>
            <person name="Coleine C."/>
            <person name="Masonjones S."/>
            <person name="Stajich J.E."/>
        </authorList>
    </citation>
    <scope>NUCLEOTIDE SEQUENCE [LARGE SCALE GENOMIC DNA]</scope>
    <source>
        <strain evidence="4 5">CCFEE 5187</strain>
    </source>
</reference>
<comment type="caution">
    <text evidence="4">The sequence shown here is derived from an EMBL/GenBank/DDBJ whole genome shotgun (WGS) entry which is preliminary data.</text>
</comment>
<feature type="transmembrane region" description="Helical" evidence="2">
    <location>
        <begin position="678"/>
        <end position="699"/>
    </location>
</feature>
<keyword evidence="1" id="KW-0328">Glycosyltransferase</keyword>
<feature type="transmembrane region" description="Helical" evidence="2">
    <location>
        <begin position="964"/>
        <end position="983"/>
    </location>
</feature>
<evidence type="ECO:0000313" key="4">
    <source>
        <dbReference type="EMBL" id="TKA72816.1"/>
    </source>
</evidence>
<feature type="transmembrane region" description="Helical" evidence="2">
    <location>
        <begin position="874"/>
        <end position="897"/>
    </location>
</feature>
<evidence type="ECO:0000259" key="3">
    <source>
        <dbReference type="Pfam" id="PF00534"/>
    </source>
</evidence>
<dbReference type="Gene3D" id="3.40.50.2000">
    <property type="entry name" value="Glycogen Phosphorylase B"/>
    <property type="match status" value="1"/>
</dbReference>
<evidence type="ECO:0000313" key="5">
    <source>
        <dbReference type="Proteomes" id="UP000308768"/>
    </source>
</evidence>
<feature type="transmembrane region" description="Helical" evidence="2">
    <location>
        <begin position="512"/>
        <end position="532"/>
    </location>
</feature>
<dbReference type="EMBL" id="NAJN01000472">
    <property type="protein sequence ID" value="TKA72816.1"/>
    <property type="molecule type" value="Genomic_DNA"/>
</dbReference>
<feature type="domain" description="Glycosyl transferase family 1" evidence="3">
    <location>
        <begin position="2121"/>
        <end position="2275"/>
    </location>
</feature>
<dbReference type="Pfam" id="PF00534">
    <property type="entry name" value="Glycos_transf_1"/>
    <property type="match status" value="1"/>
</dbReference>
<sequence length="2382" mass="269696">MATYWKRPSERWSPCTGVLLANWQLHFPPIICNELIKYLNGLNLAVYLEISPPSYLTPSECSDIDMKLIDGIICRNGTILPNGDRRNYFQMADMRRAQRALAKHASMRGSSFMMWETIEDTIELTHSVAKRSFNWCRFNSAISWIGPEAALFDAEVAITRTVVGEPLGALMWLKSNEIMAAHDIWRLNDKIAQDPYDHSAAYDSLEAFIPNLIAKLSLWPPSSEDRADIRANVTGYYGWPSRTDDAQKCPFSVSSNGHDYTGLGCFQIGLGCTSKDFADLVEGQRRLRDLDLLERLKPEELRRVPDEQALKELLELLAGLKGDDTDRLKVYVGLHSGFHNRLDMQFWGLYDFNSSSGSTEIFISGKTGVLMDQQSQHLSQLKIVFQTVLQKGQIDASADIFALSVFCAFRKLAIDEVYLEVLDRNPLPNRHADQAACFSEMFALGSQCESYFDMTSNALGRIIADKYHSYYRNHQPPHRDDKTTELPTAYASQQIDEDPDAGRLELPIHYRITFLGIFAVPALIDILLLTTVGRGLYLSTYMSETEKTMATAGLMVGLLLCGTIGTWIGHGGSYYLHCMAYPAMNMFVLTRFIAGVAVCLGIGTGALIIIGIIKGFYAGFIFFYYFGVLSTYLTMLATLAIYQLPGFMFQSGRMTVVACLPLLLISPILTLWVHHDIVIYPCVLAGFLVSLLLGSRRVLSQWSSWYLKVYCVSDTEVVNWYTKTTEANGSHVELPEGVTDLAATPLPRKAIMAEILIERHRRPWTKSTADDIVVRLANGYPATMFMMDWYCKYSRTEMPYPFSPTWNLQCKAAIDTLKDMQKGLKLHNAFIHWRRGGDEVWCGFLYFVIALMDKWISLVSGGVLVGLSSADSNMFRLAVGFGLAYYLIAAVCLDSVAQPLWPMANKRTDQPITSLEFLREAAINDARARRKLYWSNFLKFFLMHIWGFCVTAAAMWAFEGSRNATIMFIAYVGAYTGLLWYQYNRIYTGPLAMKDLVIAAVLGFLTGTLLHHFMPLFDFSSVVGLAVATWLAAILSMRTANIGWPRFKEDKKSTTGEEPPVFYCWGALGADAEFPQRTLAATFNLCCSLSDEHRYRVDPLTHPGVEVMDILMTQANLQRPELVRAAFPSAEQLVHQAAALWKGGSVVVDLVPARLLFGRERRMRAVGRATGDRLHIMVLVGLHLVGDDWVIDVRRNCRIIAEAIVQATLEVKLGLSHEHSTLAELLVVDHSSNERIFIPEGVKRQLERSAAERARAIKQADRESLRHMLVGLDCDRDWDNLPMTIRSLLLKTCCGEPLKITGEQLSWIRSRSSQRGSLDVEEHFARAKLGAALTLYVEAYAKALEADGHYQDRHEPPDATYQRFIGAPLPSDANNPDGQFIETVRQPVYRTIQAVRFVVKFFVISLVADPEFQRELEYVISDKTFLLRWPAKVILNGIWIYCKTLQRIIIPQVMFYDRENVSSLYNNMKGIKTVIEKNRVIIESLGGPSTGFFKTQPDGSSQFHQYAGRHDNQPDGFQHLMAVNNYTDKLTLRRREEYANQTLVNLFTYEYPHDAQTPGSKLPMTRKCIKGNLEGQLVRYDERGYITSGSYIKDKNLVRFKLWYRKHAKFDDELLRAEFVLDHIRMRVSWCWPSPKHSERLDTWIPYTKVVEATFCQGSEIYQSSWSYDHRSHPVITTTLNGKPVATPATIEYDWFGILKKPKNCSFLADNPLFTFSSTGTNFASRLIYGKFGRVAASAFLESQADAIMARTDVDPEVSSWLSLAYKYSDFSSFGQGGDTRINTRGQSTQMQDSDDVLHILAMDTGTWPNEGGGVSACRRDMVNDLKTIRWHVLAESANDYGVPKFQIERNVQSLTILPLWGLDFLTPIHGVFRDCLDSAVQQRCHDTRTADIIKNFIPILTSLVRCSRAIKFDRQHIEEATTALVDLNSYFESSRHWTEVWTSDIVKEKWRELWLCEDMENATPISQWLDAECPTLLHLDNALDMWHRYLFIFSLPVPEQIPEVFQASHHFAGASYGVLCKVKRNCTLHVWDHCISWREVTVFLSSAMSFDSPFVCSSLISLSRMTSILVLHYADVVLPCADFFNPGWEVEHGTQEGILQHRRTFARKIDPVVNGICNMEKFKPIEKIKSKVPTVVMLSHVRFVKDIKNAILAADIIVNEWGFTDYQLDIYGDMEKAPAYSVECKEILASKGLRDHVALKGLGSPSKVLEEAWLFLNSSISEGLPLAMGEAALTGVPVVCTDVGASFRVVTDPVTWKKFSAVVAPNDSYSLAKAQINVLGLLDEWSEYADDEPGYRPKLSLHPTPEEVKMATKRMYEKTEQRRRLGMLGRANVLNSFSSDRYLREHEQMLWIGKFDINNFHQSPGEGDQRLSHVGFDHVDD</sequence>
<feature type="transmembrane region" description="Helical" evidence="2">
    <location>
        <begin position="552"/>
        <end position="576"/>
    </location>
</feature>
<feature type="transmembrane region" description="Helical" evidence="2">
    <location>
        <begin position="844"/>
        <end position="868"/>
    </location>
</feature>